<dbReference type="PANTHER" id="PTHR11071:SF561">
    <property type="entry name" value="PEPTIDYL-PROLYL CIS-TRANS ISOMERASE D-RELATED"/>
    <property type="match status" value="1"/>
</dbReference>
<dbReference type="PANTHER" id="PTHR11071">
    <property type="entry name" value="PEPTIDYL-PROLYL CIS-TRANS ISOMERASE"/>
    <property type="match status" value="1"/>
</dbReference>
<dbReference type="GO" id="GO:0006457">
    <property type="term" value="P:protein folding"/>
    <property type="evidence" value="ECO:0007669"/>
    <property type="project" value="TreeGrafter"/>
</dbReference>
<protein>
    <submittedName>
        <fullName evidence="2">Cyclophilin</fullName>
    </submittedName>
</protein>
<organism evidence="2 3">
    <name type="scientific">Plasmodium cynomolgi (strain B)</name>
    <dbReference type="NCBI Taxonomy" id="1120755"/>
    <lineage>
        <taxon>Eukaryota</taxon>
        <taxon>Sar</taxon>
        <taxon>Alveolata</taxon>
        <taxon>Apicomplexa</taxon>
        <taxon>Aconoidasida</taxon>
        <taxon>Haemosporida</taxon>
        <taxon>Plasmodiidae</taxon>
        <taxon>Plasmodium</taxon>
        <taxon>Plasmodium (Plasmodium)</taxon>
    </lineage>
</organism>
<dbReference type="InterPro" id="IPR002130">
    <property type="entry name" value="Cyclophilin-type_PPIase_dom"/>
</dbReference>
<feature type="domain" description="PPIase cyclophilin-type" evidence="1">
    <location>
        <begin position="118"/>
        <end position="276"/>
    </location>
</feature>
<name>K6UYN8_PLACD</name>
<dbReference type="PRINTS" id="PR00153">
    <property type="entry name" value="CSAPPISMRASE"/>
</dbReference>
<dbReference type="GO" id="GO:0005737">
    <property type="term" value="C:cytoplasm"/>
    <property type="evidence" value="ECO:0007669"/>
    <property type="project" value="TreeGrafter"/>
</dbReference>
<evidence type="ECO:0000259" key="1">
    <source>
        <dbReference type="PROSITE" id="PS50072"/>
    </source>
</evidence>
<dbReference type="GeneID" id="14695370"/>
<dbReference type="GO" id="GO:0003755">
    <property type="term" value="F:peptidyl-prolyl cis-trans isomerase activity"/>
    <property type="evidence" value="ECO:0007669"/>
    <property type="project" value="InterPro"/>
</dbReference>
<dbReference type="eggNOG" id="KOG0865">
    <property type="taxonomic scope" value="Eukaryota"/>
</dbReference>
<dbReference type="EMBL" id="DF157106">
    <property type="protein sequence ID" value="GAB68989.1"/>
    <property type="molecule type" value="Genomic_DNA"/>
</dbReference>
<dbReference type="OMA" id="KLGNPMY"/>
<dbReference type="RefSeq" id="XP_004224936.1">
    <property type="nucleotide sequence ID" value="XM_004224888.1"/>
</dbReference>
<dbReference type="KEGG" id="pcy:PCYB_144170"/>
<dbReference type="AlphaFoldDB" id="K6UYN8"/>
<dbReference type="PROSITE" id="PS50072">
    <property type="entry name" value="CSA_PPIASE_2"/>
    <property type="match status" value="1"/>
</dbReference>
<dbReference type="OrthoDB" id="193499at2759"/>
<gene>
    <name evidence="2" type="ORF">PCYB_144170</name>
</gene>
<dbReference type="PhylomeDB" id="K6UYN8"/>
<evidence type="ECO:0000313" key="3">
    <source>
        <dbReference type="Proteomes" id="UP000006319"/>
    </source>
</evidence>
<keyword evidence="3" id="KW-1185">Reference proteome</keyword>
<dbReference type="Proteomes" id="UP000006319">
    <property type="component" value="Chromosome 14"/>
</dbReference>
<dbReference type="GO" id="GO:0016018">
    <property type="term" value="F:cyclosporin A binding"/>
    <property type="evidence" value="ECO:0007669"/>
    <property type="project" value="TreeGrafter"/>
</dbReference>
<dbReference type="SUPFAM" id="SSF50891">
    <property type="entry name" value="Cyclophilin-like"/>
    <property type="match status" value="1"/>
</dbReference>
<accession>K6UYN8</accession>
<evidence type="ECO:0000313" key="2">
    <source>
        <dbReference type="EMBL" id="GAB68989.1"/>
    </source>
</evidence>
<dbReference type="Pfam" id="PF00160">
    <property type="entry name" value="Pro_isomerase"/>
    <property type="match status" value="1"/>
</dbReference>
<reference evidence="2 3" key="1">
    <citation type="journal article" date="2012" name="Nat. Genet.">
        <title>Plasmodium cynomolgi genome sequences provide insight into Plasmodium vivax and the monkey malaria clade.</title>
        <authorList>
            <person name="Tachibana S."/>
            <person name="Sullivan S.A."/>
            <person name="Kawai S."/>
            <person name="Nakamura S."/>
            <person name="Kim H.R."/>
            <person name="Goto N."/>
            <person name="Arisue N."/>
            <person name="Palacpac N.M.Q."/>
            <person name="Honma H."/>
            <person name="Yagi M."/>
            <person name="Tougan T."/>
            <person name="Katakai Y."/>
            <person name="Kaneko O."/>
            <person name="Mita T."/>
            <person name="Kita K."/>
            <person name="Yasutomi Y."/>
            <person name="Sutton P.L."/>
            <person name="Shakhbatyan R."/>
            <person name="Horii T."/>
            <person name="Yasunaga T."/>
            <person name="Barnwell J.W."/>
            <person name="Escalante A.A."/>
            <person name="Carlton J.M."/>
            <person name="Tanabe K."/>
        </authorList>
    </citation>
    <scope>NUCLEOTIDE SEQUENCE [LARGE SCALE GENOMIC DNA]</scope>
    <source>
        <strain evidence="2 3">B</strain>
    </source>
</reference>
<dbReference type="VEuPathDB" id="PlasmoDB:PCYB_144170"/>
<proteinExistence type="predicted"/>
<dbReference type="Gene3D" id="2.40.100.10">
    <property type="entry name" value="Cyclophilin-like"/>
    <property type="match status" value="1"/>
</dbReference>
<sequence length="329" mass="37609">MKKRIRTLHRAVIQVDIPPSCLASTAHHNKNSPNGTCVRSRPSAACAKFSVSSMLNKGFTATKIIGKRCFQWWDNLNTSWKFAIGFSVLFPPLWNYNERRKAREKQVYYNKSIKDYVFFDIAIENKYVGRVLIGLYSDQVPLSVENFIQLAEGYKVKDKYIGYRNTFIHKIYPGIGLVGGNVLNDKEGLSIYGKKFPDENFDMEFVQDGDVALFNEGPHSNSSQFIITFSPMPILHKHNVVIGTVLKGMDIIRMIENVGTKLGNPMYNVKIINCGLYKSLEQDGPPFFNMMHISDKGNKNIISKKEFENLSEQQRQSLMEDIGKSEKRR</sequence>
<dbReference type="InterPro" id="IPR029000">
    <property type="entry name" value="Cyclophilin-like_dom_sf"/>
</dbReference>